<feature type="compositionally biased region" description="Low complexity" evidence="1">
    <location>
        <begin position="10"/>
        <end position="46"/>
    </location>
</feature>
<evidence type="ECO:0000256" key="1">
    <source>
        <dbReference type="SAM" id="MobiDB-lite"/>
    </source>
</evidence>
<feature type="region of interest" description="Disordered" evidence="1">
    <location>
        <begin position="1"/>
        <end position="52"/>
    </location>
</feature>
<gene>
    <name evidence="2" type="ORF">ODALV1_LOCUS7805</name>
</gene>
<evidence type="ECO:0000313" key="2">
    <source>
        <dbReference type="EMBL" id="CAL8091018.1"/>
    </source>
</evidence>
<evidence type="ECO:0000313" key="3">
    <source>
        <dbReference type="Proteomes" id="UP001642540"/>
    </source>
</evidence>
<reference evidence="2 3" key="1">
    <citation type="submission" date="2024-08" db="EMBL/GenBank/DDBJ databases">
        <authorList>
            <person name="Cucini C."/>
            <person name="Frati F."/>
        </authorList>
    </citation>
    <scope>NUCLEOTIDE SEQUENCE [LARGE SCALE GENOMIC DNA]</scope>
</reference>
<organism evidence="2 3">
    <name type="scientific">Orchesella dallaii</name>
    <dbReference type="NCBI Taxonomy" id="48710"/>
    <lineage>
        <taxon>Eukaryota</taxon>
        <taxon>Metazoa</taxon>
        <taxon>Ecdysozoa</taxon>
        <taxon>Arthropoda</taxon>
        <taxon>Hexapoda</taxon>
        <taxon>Collembola</taxon>
        <taxon>Entomobryomorpha</taxon>
        <taxon>Entomobryoidea</taxon>
        <taxon>Orchesellidae</taxon>
        <taxon>Orchesellinae</taxon>
        <taxon>Orchesella</taxon>
    </lineage>
</organism>
<dbReference type="EMBL" id="CAXLJM020000024">
    <property type="protein sequence ID" value="CAL8091018.1"/>
    <property type="molecule type" value="Genomic_DNA"/>
</dbReference>
<name>A0ABP1QA52_9HEXA</name>
<dbReference type="Proteomes" id="UP001642540">
    <property type="component" value="Unassembled WGS sequence"/>
</dbReference>
<proteinExistence type="predicted"/>
<keyword evidence="3" id="KW-1185">Reference proteome</keyword>
<sequence length="409" mass="46294">MSVKSDDEGSSISGGSSYKSVGSSRGSEPTNKSSSSFHNGVHSSTSLDNQDQDRCSRHCLSLSPCFCIRNFYEDDEVCRKNTNGSLEFGIVSRYENTYDLKVFWTLDNEIEEQDLDCNHPQKHDNLRLIDRKLEPGDIVQCGRKRGEVLDVSWLCYLRILDNGMGLLDIPCDRLEPLLPHYPGQRIEMNGWIGTIQSISTEANLMFPGGKSAILNCQGLPKEQQPYPGCRVKYSFSELNEAGLDHIDGETLPQIFNENPVEAFVLFLNISAVEVAWSGRITGYPNSPGAPSMPNTYLSRSQLKKHVKILGQQRDVDWDSNPEVVDRLYNYTVRPTDTFIPDSRQGIENHMVAKYFNNSEHDHACKSLEALQKQELVGNVSYIVRVLRFSRVLKVKWARVRCEESRKMAL</sequence>
<accession>A0ABP1QA52</accession>
<protein>
    <submittedName>
        <fullName evidence="2">Uncharacterized protein</fullName>
    </submittedName>
</protein>
<comment type="caution">
    <text evidence="2">The sequence shown here is derived from an EMBL/GenBank/DDBJ whole genome shotgun (WGS) entry which is preliminary data.</text>
</comment>